<reference evidence="9 10" key="1">
    <citation type="submission" date="2024-09" db="EMBL/GenBank/DDBJ databases">
        <authorList>
            <person name="Sun Q."/>
            <person name="Mori K."/>
        </authorList>
    </citation>
    <scope>NUCLEOTIDE SEQUENCE [LARGE SCALE GENOMIC DNA]</scope>
    <source>
        <strain evidence="9 10">CCM 7228</strain>
    </source>
</reference>
<feature type="domain" description="UDP-glucose/GDP-mannose dehydrogenase C-terminal" evidence="8">
    <location>
        <begin position="314"/>
        <end position="416"/>
    </location>
</feature>
<dbReference type="Gene3D" id="3.40.50.720">
    <property type="entry name" value="NAD(P)-binding Rossmann-like Domain"/>
    <property type="match status" value="2"/>
</dbReference>
<dbReference type="SUPFAM" id="SSF48179">
    <property type="entry name" value="6-phosphogluconate dehydrogenase C-terminal domain-like"/>
    <property type="match status" value="1"/>
</dbReference>
<dbReference type="Pfam" id="PF03721">
    <property type="entry name" value="UDPG_MGDP_dh_N"/>
    <property type="match status" value="1"/>
</dbReference>
<name>A0ABV6GEZ8_9BACI</name>
<dbReference type="InterPro" id="IPR036291">
    <property type="entry name" value="NAD(P)-bd_dom_sf"/>
</dbReference>
<dbReference type="InterPro" id="IPR017476">
    <property type="entry name" value="UDP-Glc/GDP-Man"/>
</dbReference>
<evidence type="ECO:0000256" key="6">
    <source>
        <dbReference type="ARBA" id="ARBA00047473"/>
    </source>
</evidence>
<protein>
    <recommendedName>
        <fullName evidence="3 7">UDP-glucose 6-dehydrogenase</fullName>
        <ecNumber evidence="3 7">1.1.1.22</ecNumber>
    </recommendedName>
</protein>
<dbReference type="SUPFAM" id="SSF52413">
    <property type="entry name" value="UDP-glucose/GDP-mannose dehydrogenase C-terminal domain"/>
    <property type="match status" value="1"/>
</dbReference>
<dbReference type="InterPro" id="IPR008927">
    <property type="entry name" value="6-PGluconate_DH-like_C_sf"/>
</dbReference>
<organism evidence="9 10">
    <name type="scientific">Metabacillus herbersteinensis</name>
    <dbReference type="NCBI Taxonomy" id="283816"/>
    <lineage>
        <taxon>Bacteria</taxon>
        <taxon>Bacillati</taxon>
        <taxon>Bacillota</taxon>
        <taxon>Bacilli</taxon>
        <taxon>Bacillales</taxon>
        <taxon>Bacillaceae</taxon>
        <taxon>Metabacillus</taxon>
    </lineage>
</organism>
<evidence type="ECO:0000313" key="9">
    <source>
        <dbReference type="EMBL" id="MFC0272246.1"/>
    </source>
</evidence>
<evidence type="ECO:0000256" key="7">
    <source>
        <dbReference type="PIRNR" id="PIRNR000124"/>
    </source>
</evidence>
<accession>A0ABV6GEZ8</accession>
<dbReference type="Gene3D" id="1.20.5.100">
    <property type="entry name" value="Cytochrome c1, transmembrane anchor, C-terminal"/>
    <property type="match status" value="1"/>
</dbReference>
<dbReference type="InterPro" id="IPR014027">
    <property type="entry name" value="UDP-Glc/GDP-Man_DH_C"/>
</dbReference>
<dbReference type="EMBL" id="JBHLVO010000009">
    <property type="protein sequence ID" value="MFC0272246.1"/>
    <property type="molecule type" value="Genomic_DNA"/>
</dbReference>
<comment type="pathway">
    <text evidence="1">Nucleotide-sugar biosynthesis; UDP-alpha-D-glucuronate biosynthesis; UDP-alpha-D-glucuronate from UDP-alpha-D-glucose: step 1/1.</text>
</comment>
<comment type="catalytic activity">
    <reaction evidence="6 7">
        <text>UDP-alpha-D-glucose + 2 NAD(+) + H2O = UDP-alpha-D-glucuronate + 2 NADH + 3 H(+)</text>
        <dbReference type="Rhea" id="RHEA:23596"/>
        <dbReference type="ChEBI" id="CHEBI:15377"/>
        <dbReference type="ChEBI" id="CHEBI:15378"/>
        <dbReference type="ChEBI" id="CHEBI:57540"/>
        <dbReference type="ChEBI" id="CHEBI:57945"/>
        <dbReference type="ChEBI" id="CHEBI:58052"/>
        <dbReference type="ChEBI" id="CHEBI:58885"/>
        <dbReference type="EC" id="1.1.1.22"/>
    </reaction>
</comment>
<dbReference type="GO" id="GO:0016491">
    <property type="term" value="F:oxidoreductase activity"/>
    <property type="evidence" value="ECO:0007669"/>
    <property type="project" value="UniProtKB-KW"/>
</dbReference>
<dbReference type="InterPro" id="IPR028357">
    <property type="entry name" value="UDPglc_DH_bac"/>
</dbReference>
<dbReference type="InterPro" id="IPR036220">
    <property type="entry name" value="UDP-Glc/GDP-Man_DH_C_sf"/>
</dbReference>
<dbReference type="RefSeq" id="WP_378934368.1">
    <property type="nucleotide sequence ID" value="NZ_JBHLVO010000009.1"/>
</dbReference>
<dbReference type="Proteomes" id="UP001589854">
    <property type="component" value="Unassembled WGS sequence"/>
</dbReference>
<comment type="similarity">
    <text evidence="2 7">Belongs to the UDP-glucose/GDP-mannose dehydrogenase family.</text>
</comment>
<keyword evidence="5 7" id="KW-0520">NAD</keyword>
<dbReference type="Pfam" id="PF03720">
    <property type="entry name" value="UDPG_MGDP_dh_C"/>
    <property type="match status" value="1"/>
</dbReference>
<dbReference type="InterPro" id="IPR001732">
    <property type="entry name" value="UDP-Glc/GDP-Man_DH_N"/>
</dbReference>
<proteinExistence type="inferred from homology"/>
<comment type="caution">
    <text evidence="9">The sequence shown here is derived from an EMBL/GenBank/DDBJ whole genome shotgun (WGS) entry which is preliminary data.</text>
</comment>
<dbReference type="PANTHER" id="PTHR43750:SF4">
    <property type="entry name" value="UDP-GLUCOSE 6-DEHYDROGENASE YWQF"/>
    <property type="match status" value="1"/>
</dbReference>
<gene>
    <name evidence="9" type="ORF">ACFFIX_12450</name>
</gene>
<dbReference type="SUPFAM" id="SSF51735">
    <property type="entry name" value="NAD(P)-binding Rossmann-fold domains"/>
    <property type="match status" value="1"/>
</dbReference>
<dbReference type="SMART" id="SM00984">
    <property type="entry name" value="UDPG_MGDP_dh_C"/>
    <property type="match status" value="1"/>
</dbReference>
<evidence type="ECO:0000256" key="2">
    <source>
        <dbReference type="ARBA" id="ARBA00006601"/>
    </source>
</evidence>
<evidence type="ECO:0000256" key="3">
    <source>
        <dbReference type="ARBA" id="ARBA00012954"/>
    </source>
</evidence>
<evidence type="ECO:0000256" key="1">
    <source>
        <dbReference type="ARBA" id="ARBA00004701"/>
    </source>
</evidence>
<sequence length="441" mass="48570">MKITVAGTGYVGLVTGVMLAEIGHHVTCFDINEEKVEGLKAGKSPIYEPGIDALIVSNLDRMRLNFTSNRDCAYAYPEIVIIAVGTPEEEDGSADLSYVKMVAKDITKYGKQKELIIVTKSTVPVGTNQKIKKWIEEDLQNGTKFDLVSNPEFLREGSAIKDTFHGDRIIIGSESKLAASVIEELYSPLNIPILHTDIESAEMIKYASNAFLATKISFINEIANICEKVGANIEDVSTGIGLDNRIGPKFLQAGVGYGGSCFPKDTKALVQLAGNVKHKFDLLESVIEVNNNQPLLLLQKAREVVDSFKGKKVAVLGVAFKPNTDDIREAASLTIINELNKEQAIIVAYDPVAHLKAKDLYKQGVFFTNDIREALTDATLAFIITEWDEVKEFPIEKYVEIMETPIIFDGRNCYDLHKAKNSGISYYSVGRQAVNPLIINS</sequence>
<keyword evidence="10" id="KW-1185">Reference proteome</keyword>
<dbReference type="EC" id="1.1.1.22" evidence="3 7"/>
<dbReference type="NCBIfam" id="TIGR03026">
    <property type="entry name" value="NDP-sugDHase"/>
    <property type="match status" value="1"/>
</dbReference>
<dbReference type="Pfam" id="PF00984">
    <property type="entry name" value="UDPG_MGDP_dh"/>
    <property type="match status" value="1"/>
</dbReference>
<dbReference type="PIRSF" id="PIRSF500134">
    <property type="entry name" value="UDPglc_DH_bac"/>
    <property type="match status" value="1"/>
</dbReference>
<dbReference type="InterPro" id="IPR014026">
    <property type="entry name" value="UDP-Glc/GDP-Man_DH_dimer"/>
</dbReference>
<dbReference type="PIRSF" id="PIRSF000124">
    <property type="entry name" value="UDPglc_GDPman_dh"/>
    <property type="match status" value="1"/>
</dbReference>
<evidence type="ECO:0000259" key="8">
    <source>
        <dbReference type="SMART" id="SM00984"/>
    </source>
</evidence>
<keyword evidence="4 7" id="KW-0560">Oxidoreductase</keyword>
<evidence type="ECO:0000313" key="10">
    <source>
        <dbReference type="Proteomes" id="UP001589854"/>
    </source>
</evidence>
<evidence type="ECO:0000256" key="4">
    <source>
        <dbReference type="ARBA" id="ARBA00023002"/>
    </source>
</evidence>
<evidence type="ECO:0000256" key="5">
    <source>
        <dbReference type="ARBA" id="ARBA00023027"/>
    </source>
</evidence>
<dbReference type="PANTHER" id="PTHR43750">
    <property type="entry name" value="UDP-GLUCOSE 6-DEHYDROGENASE TUAD"/>
    <property type="match status" value="1"/>
</dbReference>